<reference evidence="1 2" key="1">
    <citation type="submission" date="2021-03" db="EMBL/GenBank/DDBJ databases">
        <title>Whole genome sequence of Jiella sp. MQZ13P-4.</title>
        <authorList>
            <person name="Tuo L."/>
        </authorList>
    </citation>
    <scope>NUCLEOTIDE SEQUENCE [LARGE SCALE GENOMIC DNA]</scope>
    <source>
        <strain evidence="1 2">MQZ13P-4</strain>
    </source>
</reference>
<dbReference type="InterPro" id="IPR050767">
    <property type="entry name" value="Sel1_AlgK"/>
</dbReference>
<organism evidence="1 2">
    <name type="scientific">Jiella sonneratiae</name>
    <dbReference type="NCBI Taxonomy" id="2816856"/>
    <lineage>
        <taxon>Bacteria</taxon>
        <taxon>Pseudomonadati</taxon>
        <taxon>Pseudomonadota</taxon>
        <taxon>Alphaproteobacteria</taxon>
        <taxon>Hyphomicrobiales</taxon>
        <taxon>Aurantimonadaceae</taxon>
        <taxon>Jiella</taxon>
    </lineage>
</organism>
<evidence type="ECO:0000313" key="1">
    <source>
        <dbReference type="EMBL" id="MBO0905234.1"/>
    </source>
</evidence>
<dbReference type="Gene3D" id="1.25.40.10">
    <property type="entry name" value="Tetratricopeptide repeat domain"/>
    <property type="match status" value="1"/>
</dbReference>
<dbReference type="RefSeq" id="WP_207351868.1">
    <property type="nucleotide sequence ID" value="NZ_JAFMPY010000018.1"/>
</dbReference>
<name>A0ABS3J6D1_9HYPH</name>
<proteinExistence type="predicted"/>
<dbReference type="Gene3D" id="3.90.226.10">
    <property type="entry name" value="2-enoyl-CoA Hydratase, Chain A, domain 1"/>
    <property type="match status" value="1"/>
</dbReference>
<dbReference type="InterPro" id="IPR029045">
    <property type="entry name" value="ClpP/crotonase-like_dom_sf"/>
</dbReference>
<dbReference type="SUPFAM" id="SSF52096">
    <property type="entry name" value="ClpP/crotonase"/>
    <property type="match status" value="1"/>
</dbReference>
<dbReference type="SUPFAM" id="SSF81901">
    <property type="entry name" value="HCP-like"/>
    <property type="match status" value="1"/>
</dbReference>
<dbReference type="Pfam" id="PF08238">
    <property type="entry name" value="Sel1"/>
    <property type="match status" value="5"/>
</dbReference>
<dbReference type="SMART" id="SM00671">
    <property type="entry name" value="SEL1"/>
    <property type="match status" value="5"/>
</dbReference>
<dbReference type="EMBL" id="JAFMPY010000018">
    <property type="protein sequence ID" value="MBO0905234.1"/>
    <property type="molecule type" value="Genomic_DNA"/>
</dbReference>
<dbReference type="InterPro" id="IPR006597">
    <property type="entry name" value="Sel1-like"/>
</dbReference>
<sequence length="435" mass="46403">MVATHASGKTQTFGAFTIDDATPTVIRLKGQITARESCNFRAALRAAPQARTVELDSPGGSLIIALEIADTILDEQLSTVVPQDAQCLSACAFVFFAGSGREVKGALGVHQIASTQSNDFQFGQLNLSDAADFMNRAGVSPGVLPIMLVTPPDQMHVFSQSEIASLRINRTAAPSLGLSSQRPAGPTPDEPTEAAEIDKTVRLCEELAADRFDPARPAGVKGVYFEKIEADRAVPACRAAQAAHPTEPRLQFLLGRALDASGSEDEAVAWFRKAAEQGDAEGQASLGAMYSEGTGVEKDLVQAVAWFRKAAEQGDTRGQISLGNMYADGTGVEKDLAQAVAWFRKAAEQGDARGQTALGTMYANGRGVEKDPAQAVAWYRKAAEQGDAPMQAYLGAVYLNGILLPKDEIKAEFWYRKAAEQGDYSAKLALERMGK</sequence>
<comment type="caution">
    <text evidence="1">The sequence shown here is derived from an EMBL/GenBank/DDBJ whole genome shotgun (WGS) entry which is preliminary data.</text>
</comment>
<dbReference type="PANTHER" id="PTHR11102">
    <property type="entry name" value="SEL-1-LIKE PROTEIN"/>
    <property type="match status" value="1"/>
</dbReference>
<dbReference type="InterPro" id="IPR011990">
    <property type="entry name" value="TPR-like_helical_dom_sf"/>
</dbReference>
<dbReference type="Proteomes" id="UP000664288">
    <property type="component" value="Unassembled WGS sequence"/>
</dbReference>
<gene>
    <name evidence="1" type="ORF">J1C47_16435</name>
</gene>
<accession>A0ABS3J6D1</accession>
<evidence type="ECO:0000313" key="2">
    <source>
        <dbReference type="Proteomes" id="UP000664288"/>
    </source>
</evidence>
<keyword evidence="2" id="KW-1185">Reference proteome</keyword>
<dbReference type="PANTHER" id="PTHR11102:SF160">
    <property type="entry name" value="ERAD-ASSOCIATED E3 UBIQUITIN-PROTEIN LIGASE COMPONENT HRD3"/>
    <property type="match status" value="1"/>
</dbReference>
<protein>
    <submittedName>
        <fullName evidence="1">SEL1-like repeat protein</fullName>
    </submittedName>
</protein>